<dbReference type="Gene3D" id="3.30.1440.10">
    <property type="match status" value="1"/>
</dbReference>
<comment type="function">
    <text evidence="5">This is one of the proteins that bind and probably mediate the attachment of the 5S RNA into the large ribosomal subunit, where it forms part of the central protuberance. In the 70S ribosome it contacts protein S13 of the 30S subunit (bridge B1b), connecting the 2 subunits; this bridge is implicated in subunit movement. Contacts the P site tRNA; the 5S rRNA and some of its associated proteins might help stabilize positioning of ribosome-bound tRNAs.</text>
</comment>
<dbReference type="InterPro" id="IPR020929">
    <property type="entry name" value="Ribosomal_uL5_CS"/>
</dbReference>
<dbReference type="GO" id="GO:0000049">
    <property type="term" value="F:tRNA binding"/>
    <property type="evidence" value="ECO:0007669"/>
    <property type="project" value="UniProtKB-UniRule"/>
</dbReference>
<dbReference type="PIRSF" id="PIRSF002161">
    <property type="entry name" value="Ribosomal_L5"/>
    <property type="match status" value="1"/>
</dbReference>
<keyword evidence="6" id="KW-0820">tRNA-binding</keyword>
<dbReference type="GO" id="GO:0006412">
    <property type="term" value="P:translation"/>
    <property type="evidence" value="ECO:0007669"/>
    <property type="project" value="UniProtKB-UniRule"/>
</dbReference>
<comment type="caution">
    <text evidence="10">The sequence shown here is derived from an EMBL/GenBank/DDBJ whole genome shotgun (WGS) entry which is preliminary data.</text>
</comment>
<comment type="similarity">
    <text evidence="1 6 7">Belongs to the universal ribosomal protein uL5 family.</text>
</comment>
<sequence>MARLRDKIQNDVNAALMQKFGYKNVMQIPKLEKVVINMGLGESIANPKALDAAVGDLTKITGQKPVVTTAKKSIAGFKLREGMKIGCKVTLRGDRMFDFVDKLVSVSLPRVRDFRGVSPKSFDGRGNYTLGLKEQLIFPEIEYDKIDRLRGMDVTFVTTAKTDEEAREFLRLIGMPFRAE</sequence>
<evidence type="ECO:0000256" key="6">
    <source>
        <dbReference type="HAMAP-Rule" id="MF_01333"/>
    </source>
</evidence>
<dbReference type="EMBL" id="WNKU01000011">
    <property type="protein sequence ID" value="MTV49469.1"/>
    <property type="molecule type" value="Genomic_DNA"/>
</dbReference>
<dbReference type="InterPro" id="IPR031309">
    <property type="entry name" value="Ribosomal_uL5_C"/>
</dbReference>
<dbReference type="GO" id="GO:0005840">
    <property type="term" value="C:ribosome"/>
    <property type="evidence" value="ECO:0007669"/>
    <property type="project" value="UniProtKB-KW"/>
</dbReference>
<evidence type="ECO:0000313" key="11">
    <source>
        <dbReference type="Proteomes" id="UP000430670"/>
    </source>
</evidence>
<feature type="domain" description="Large ribosomal subunit protein uL5 N-terminal" evidence="8">
    <location>
        <begin position="24"/>
        <end position="80"/>
    </location>
</feature>
<evidence type="ECO:0000256" key="2">
    <source>
        <dbReference type="ARBA" id="ARBA00022980"/>
    </source>
</evidence>
<evidence type="ECO:0000259" key="8">
    <source>
        <dbReference type="Pfam" id="PF00281"/>
    </source>
</evidence>
<keyword evidence="6" id="KW-0699">rRNA-binding</keyword>
<feature type="domain" description="Large ribosomal subunit protein uL5 C-terminal" evidence="9">
    <location>
        <begin position="84"/>
        <end position="177"/>
    </location>
</feature>
<dbReference type="Pfam" id="PF00673">
    <property type="entry name" value="Ribosomal_L5_C"/>
    <property type="match status" value="1"/>
</dbReference>
<comment type="function">
    <text evidence="6">This is 1 of the proteins that bind and probably mediate the attachment of the 5S RNA into the large ribosomal subunit, where it forms part of the central protuberance. In the 70S ribosome it contacts protein S13 of the 30S subunit (bridge B1b), connecting the 2 subunits; this bridge is implicated in subunit movement. Contacts the P site tRNA; the 5S rRNA and some of its associated proteins might help stabilize positioning of ribosome-bound tRNAs.</text>
</comment>
<dbReference type="InterPro" id="IPR022803">
    <property type="entry name" value="Ribosomal_uL5_dom_sf"/>
</dbReference>
<comment type="subunit">
    <text evidence="6">Part of the 50S ribosomal subunit; part of the 5S rRNA/L5/L18/L25 subcomplex. Contacts the 5S rRNA and the P site tRNA. Forms a bridge to the 30S subunit in the 70S ribosome.</text>
</comment>
<dbReference type="OrthoDB" id="9806626at2"/>
<keyword evidence="2 6" id="KW-0689">Ribosomal protein</keyword>
<evidence type="ECO:0000313" key="10">
    <source>
        <dbReference type="EMBL" id="MTV49469.1"/>
    </source>
</evidence>
<dbReference type="FunFam" id="3.30.1440.10:FF:000001">
    <property type="entry name" value="50S ribosomal protein L5"/>
    <property type="match status" value="1"/>
</dbReference>
<evidence type="ECO:0000256" key="1">
    <source>
        <dbReference type="ARBA" id="ARBA00008553"/>
    </source>
</evidence>
<evidence type="ECO:0000256" key="4">
    <source>
        <dbReference type="ARBA" id="ARBA00035245"/>
    </source>
</evidence>
<dbReference type="AlphaFoldDB" id="A0A6I3SKN7"/>
<dbReference type="InterPro" id="IPR020930">
    <property type="entry name" value="Ribosomal_uL5_bac-type"/>
</dbReference>
<organism evidence="10 11">
    <name type="scientific">Heliobacterium mobile</name>
    <name type="common">Heliobacillus mobilis</name>
    <dbReference type="NCBI Taxonomy" id="28064"/>
    <lineage>
        <taxon>Bacteria</taxon>
        <taxon>Bacillati</taxon>
        <taxon>Bacillota</taxon>
        <taxon>Clostridia</taxon>
        <taxon>Eubacteriales</taxon>
        <taxon>Heliobacteriaceae</taxon>
        <taxon>Heliobacterium</taxon>
    </lineage>
</organism>
<gene>
    <name evidence="6 10" type="primary">rplE</name>
    <name evidence="10" type="ORF">GJ688_10820</name>
</gene>
<evidence type="ECO:0000256" key="7">
    <source>
        <dbReference type="RuleBase" id="RU003930"/>
    </source>
</evidence>
<evidence type="ECO:0000259" key="9">
    <source>
        <dbReference type="Pfam" id="PF00673"/>
    </source>
</evidence>
<name>A0A6I3SKN7_HELMO</name>
<keyword evidence="6" id="KW-0694">RNA-binding</keyword>
<dbReference type="GO" id="GO:1990904">
    <property type="term" value="C:ribonucleoprotein complex"/>
    <property type="evidence" value="ECO:0007669"/>
    <property type="project" value="UniProtKB-KW"/>
</dbReference>
<proteinExistence type="inferred from homology"/>
<dbReference type="GO" id="GO:0003735">
    <property type="term" value="F:structural constituent of ribosome"/>
    <property type="evidence" value="ECO:0007669"/>
    <property type="project" value="InterPro"/>
</dbReference>
<accession>A0A6I3SKN7</accession>
<keyword evidence="11" id="KW-1185">Reference proteome</keyword>
<dbReference type="RefSeq" id="WP_155476566.1">
    <property type="nucleotide sequence ID" value="NZ_WNKU01000011.1"/>
</dbReference>
<dbReference type="SUPFAM" id="SSF55282">
    <property type="entry name" value="RL5-like"/>
    <property type="match status" value="1"/>
</dbReference>
<dbReference type="PANTHER" id="PTHR11994">
    <property type="entry name" value="60S RIBOSOMAL PROTEIN L11-RELATED"/>
    <property type="match status" value="1"/>
</dbReference>
<dbReference type="InterPro" id="IPR031310">
    <property type="entry name" value="Ribosomal_uL5_N"/>
</dbReference>
<dbReference type="InterPro" id="IPR002132">
    <property type="entry name" value="Ribosomal_uL5"/>
</dbReference>
<evidence type="ECO:0000256" key="5">
    <source>
        <dbReference type="ARBA" id="ARBA00058604"/>
    </source>
</evidence>
<dbReference type="Pfam" id="PF00281">
    <property type="entry name" value="Ribosomal_L5"/>
    <property type="match status" value="1"/>
</dbReference>
<keyword evidence="3 6" id="KW-0687">Ribonucleoprotein</keyword>
<dbReference type="NCBIfam" id="NF000585">
    <property type="entry name" value="PRK00010.1"/>
    <property type="match status" value="1"/>
</dbReference>
<dbReference type="Proteomes" id="UP000430670">
    <property type="component" value="Unassembled WGS sequence"/>
</dbReference>
<dbReference type="GO" id="GO:0019843">
    <property type="term" value="F:rRNA binding"/>
    <property type="evidence" value="ECO:0007669"/>
    <property type="project" value="UniProtKB-UniRule"/>
</dbReference>
<dbReference type="PROSITE" id="PS00358">
    <property type="entry name" value="RIBOSOMAL_L5"/>
    <property type="match status" value="1"/>
</dbReference>
<evidence type="ECO:0000256" key="3">
    <source>
        <dbReference type="ARBA" id="ARBA00023274"/>
    </source>
</evidence>
<protein>
    <recommendedName>
        <fullName evidence="4 6">Large ribosomal subunit protein uL5</fullName>
    </recommendedName>
</protein>
<reference evidence="10 11" key="1">
    <citation type="submission" date="2019-11" db="EMBL/GenBank/DDBJ databases">
        <title>Whole-genome sequence of a the green, strictly anaerobic photosynthetic bacterium Heliobacillus mobilis DSM 6151.</title>
        <authorList>
            <person name="Kyndt J.A."/>
            <person name="Meyer T.E."/>
        </authorList>
    </citation>
    <scope>NUCLEOTIDE SEQUENCE [LARGE SCALE GENOMIC DNA]</scope>
    <source>
        <strain evidence="10 11">DSM 6151</strain>
    </source>
</reference>
<dbReference type="HAMAP" id="MF_01333_B">
    <property type="entry name" value="Ribosomal_uL5_B"/>
    <property type="match status" value="1"/>
</dbReference>